<dbReference type="GO" id="GO:0016829">
    <property type="term" value="F:lyase activity"/>
    <property type="evidence" value="ECO:0007669"/>
    <property type="project" value="InterPro"/>
</dbReference>
<dbReference type="InterPro" id="IPR010404">
    <property type="entry name" value="CpcT/CpeT"/>
</dbReference>
<reference evidence="2" key="1">
    <citation type="journal article" date="2011" name="Plant Physiol.">
        <title>Comprehensive sequence analysis of 24,783 barley full-length cDNAs derived from 12 clone libraries.</title>
        <authorList>
            <person name="Matsumoto T."/>
            <person name="Tanaka T."/>
            <person name="Sakai H."/>
            <person name="Amano N."/>
            <person name="Kanamori H."/>
            <person name="Kurita K."/>
            <person name="Kikuta A."/>
            <person name="Kamiya K."/>
            <person name="Yamamoto M."/>
            <person name="Ikawa H."/>
            <person name="Fujii N."/>
            <person name="Hori K."/>
            <person name="Itoh T."/>
            <person name="Sato K."/>
        </authorList>
    </citation>
    <scope>NUCLEOTIDE SEQUENCE</scope>
    <source>
        <tissue evidence="2">Seed</tissue>
    </source>
</reference>
<keyword evidence="1" id="KW-0812">Transmembrane</keyword>
<protein>
    <submittedName>
        <fullName evidence="2">Predicted protein</fullName>
    </submittedName>
</protein>
<accession>F2EHT5</accession>
<evidence type="ECO:0000256" key="1">
    <source>
        <dbReference type="SAM" id="Phobius"/>
    </source>
</evidence>
<sequence length="77" mass="8227">MGSGEDTPGVTGGGVGGIVRGAALKALVVFGGVILIRRLRRSTTRWDHARTVADALSGEKFSREQARQDPGNYFNLR</sequence>
<name>F2EHT5_HORVV</name>
<dbReference type="PANTHER" id="PTHR35137:SF1">
    <property type="entry name" value="CHROMOPHORE LYASE CRL, CHLOROPLASTIC"/>
    <property type="match status" value="1"/>
</dbReference>
<organism evidence="2">
    <name type="scientific">Hordeum vulgare subsp. vulgare</name>
    <name type="common">Domesticated barley</name>
    <dbReference type="NCBI Taxonomy" id="112509"/>
    <lineage>
        <taxon>Eukaryota</taxon>
        <taxon>Viridiplantae</taxon>
        <taxon>Streptophyta</taxon>
        <taxon>Embryophyta</taxon>
        <taxon>Tracheophyta</taxon>
        <taxon>Spermatophyta</taxon>
        <taxon>Magnoliopsida</taxon>
        <taxon>Liliopsida</taxon>
        <taxon>Poales</taxon>
        <taxon>Poaceae</taxon>
        <taxon>BOP clade</taxon>
        <taxon>Pooideae</taxon>
        <taxon>Triticodae</taxon>
        <taxon>Triticeae</taxon>
        <taxon>Hordeinae</taxon>
        <taxon>Hordeum</taxon>
    </lineage>
</organism>
<dbReference type="AlphaFoldDB" id="F2EHT5"/>
<dbReference type="PANTHER" id="PTHR35137">
    <property type="entry name" value="CHROMOPHORE LYASE CRL, CHLOROPLASTIC"/>
    <property type="match status" value="1"/>
</dbReference>
<keyword evidence="1" id="KW-1133">Transmembrane helix</keyword>
<evidence type="ECO:0000313" key="2">
    <source>
        <dbReference type="EMBL" id="BAK06907.1"/>
    </source>
</evidence>
<keyword evidence="1" id="KW-0472">Membrane</keyword>
<proteinExistence type="evidence at transcript level"/>
<feature type="transmembrane region" description="Helical" evidence="1">
    <location>
        <begin position="18"/>
        <end position="36"/>
    </location>
</feature>
<dbReference type="EMBL" id="AK375712">
    <property type="protein sequence ID" value="BAK06907.1"/>
    <property type="molecule type" value="mRNA"/>
</dbReference>